<evidence type="ECO:0000259" key="2">
    <source>
        <dbReference type="Pfam" id="PF16344"/>
    </source>
</evidence>
<dbReference type="RefSeq" id="WP_346821268.1">
    <property type="nucleotide sequence ID" value="NZ_JBDKWZ010000005.1"/>
</dbReference>
<feature type="domain" description="Protein FecR C-terminal" evidence="2">
    <location>
        <begin position="284"/>
        <end position="352"/>
    </location>
</feature>
<dbReference type="Gene3D" id="2.60.120.1440">
    <property type="match status" value="1"/>
</dbReference>
<dbReference type="EMBL" id="JBDKWZ010000005">
    <property type="protein sequence ID" value="MEN7548490.1"/>
    <property type="molecule type" value="Genomic_DNA"/>
</dbReference>
<name>A0AAW9S7Q3_9BACT</name>
<accession>A0AAW9S7Q3</accession>
<protein>
    <submittedName>
        <fullName evidence="3">FecR domain-containing protein</fullName>
    </submittedName>
</protein>
<dbReference type="Pfam" id="PF04773">
    <property type="entry name" value="FecR"/>
    <property type="match status" value="1"/>
</dbReference>
<dbReference type="InterPro" id="IPR012373">
    <property type="entry name" value="Ferrdict_sens_TM"/>
</dbReference>
<dbReference type="Pfam" id="PF16344">
    <property type="entry name" value="FecR_C"/>
    <property type="match status" value="1"/>
</dbReference>
<evidence type="ECO:0000313" key="3">
    <source>
        <dbReference type="EMBL" id="MEN7548490.1"/>
    </source>
</evidence>
<dbReference type="GO" id="GO:0016989">
    <property type="term" value="F:sigma factor antagonist activity"/>
    <property type="evidence" value="ECO:0007669"/>
    <property type="project" value="TreeGrafter"/>
</dbReference>
<dbReference type="AlphaFoldDB" id="A0AAW9S7Q3"/>
<keyword evidence="4" id="KW-1185">Reference proteome</keyword>
<proteinExistence type="predicted"/>
<evidence type="ECO:0000259" key="1">
    <source>
        <dbReference type="Pfam" id="PF04773"/>
    </source>
</evidence>
<dbReference type="PIRSF" id="PIRSF018266">
    <property type="entry name" value="FecR"/>
    <property type="match status" value="1"/>
</dbReference>
<dbReference type="Gene3D" id="3.55.50.30">
    <property type="match status" value="1"/>
</dbReference>
<dbReference type="InterPro" id="IPR006860">
    <property type="entry name" value="FecR"/>
</dbReference>
<organism evidence="3 4">
    <name type="scientific">Rapidithrix thailandica</name>
    <dbReference type="NCBI Taxonomy" id="413964"/>
    <lineage>
        <taxon>Bacteria</taxon>
        <taxon>Pseudomonadati</taxon>
        <taxon>Bacteroidota</taxon>
        <taxon>Cytophagia</taxon>
        <taxon>Cytophagales</taxon>
        <taxon>Flammeovirgaceae</taxon>
        <taxon>Rapidithrix</taxon>
    </lineage>
</organism>
<feature type="domain" description="FecR protein" evidence="1">
    <location>
        <begin position="148"/>
        <end position="237"/>
    </location>
</feature>
<dbReference type="Proteomes" id="UP001403385">
    <property type="component" value="Unassembled WGS sequence"/>
</dbReference>
<dbReference type="PANTHER" id="PTHR30273">
    <property type="entry name" value="PERIPLASMIC SIGNAL SENSOR AND SIGMA FACTOR ACTIVATOR FECR-RELATED"/>
    <property type="match status" value="1"/>
</dbReference>
<dbReference type="PANTHER" id="PTHR30273:SF2">
    <property type="entry name" value="PROTEIN FECR"/>
    <property type="match status" value="1"/>
</dbReference>
<sequence length="353" mass="40882">MKYTDYTLEDFLQDEYFVQWVKKPGEEAEFFWQSWLANHPEKAKLLAQAKEIILRMEFPEKTVVQPSEEEITAVFNNILAQNYSGRQASKAPVHRRLNGQPSWNNWLKIAAVFLLPVFGVLLWRNYSQQNSNELQGAVEWVIKENPIGQKSEFKLPDGSKIHLNAASKLRFPKQFSDTLRLVYLEGEAFFEVEKEVDRPFIVQAKSLCTKVLGTSFNIRDYPEDGVKKIALLTGKVEVYNNANTGLESKEVLRPKEMLHYDSQKHAYTKHSFDPGKVLAWHYGRLFFEKESFDKVIPELERWYGVQIHCESPQILQGKFTGEFTNQSLEVVLKVMGGTSNFHFDITGKSVRIY</sequence>
<reference evidence="3 4" key="1">
    <citation type="submission" date="2024-04" db="EMBL/GenBank/DDBJ databases">
        <title>Novel genus in family Flammeovirgaceae.</title>
        <authorList>
            <person name="Nguyen T.H."/>
            <person name="Vuong T.Q."/>
            <person name="Le H."/>
            <person name="Kim S.-G."/>
        </authorList>
    </citation>
    <scope>NUCLEOTIDE SEQUENCE [LARGE SCALE GENOMIC DNA]</scope>
    <source>
        <strain evidence="3 4">JCM 23209</strain>
    </source>
</reference>
<gene>
    <name evidence="3" type="ORF">AAG747_11255</name>
</gene>
<comment type="caution">
    <text evidence="3">The sequence shown here is derived from an EMBL/GenBank/DDBJ whole genome shotgun (WGS) entry which is preliminary data.</text>
</comment>
<dbReference type="InterPro" id="IPR032508">
    <property type="entry name" value="FecR_C"/>
</dbReference>
<evidence type="ECO:0000313" key="4">
    <source>
        <dbReference type="Proteomes" id="UP001403385"/>
    </source>
</evidence>